<comment type="caution">
    <text evidence="4">The sequence shown here is derived from an EMBL/GenBank/DDBJ whole genome shotgun (WGS) entry which is preliminary data.</text>
</comment>
<dbReference type="GO" id="GO:0005975">
    <property type="term" value="P:carbohydrate metabolic process"/>
    <property type="evidence" value="ECO:0007669"/>
    <property type="project" value="InterPro"/>
</dbReference>
<feature type="region of interest" description="Disordered" evidence="1">
    <location>
        <begin position="32"/>
        <end position="100"/>
    </location>
</feature>
<keyword evidence="5" id="KW-1185">Reference proteome</keyword>
<feature type="domain" description="CBM2" evidence="3">
    <location>
        <begin position="93"/>
        <end position="205"/>
    </location>
</feature>
<organism evidence="4 5">
    <name type="scientific">Micromonospora globispora</name>
    <dbReference type="NCBI Taxonomy" id="1450148"/>
    <lineage>
        <taxon>Bacteria</taxon>
        <taxon>Bacillati</taxon>
        <taxon>Actinomycetota</taxon>
        <taxon>Actinomycetes</taxon>
        <taxon>Micromonosporales</taxon>
        <taxon>Micromonosporaceae</taxon>
        <taxon>Micromonospora</taxon>
    </lineage>
</organism>
<keyword evidence="2" id="KW-1133">Transmembrane helix</keyword>
<evidence type="ECO:0000256" key="1">
    <source>
        <dbReference type="SAM" id="MobiDB-lite"/>
    </source>
</evidence>
<name>A0A317KH52_9ACTN</name>
<keyword evidence="2" id="KW-0472">Membrane</keyword>
<evidence type="ECO:0000313" key="5">
    <source>
        <dbReference type="Proteomes" id="UP000245683"/>
    </source>
</evidence>
<evidence type="ECO:0000256" key="2">
    <source>
        <dbReference type="SAM" id="Phobius"/>
    </source>
</evidence>
<dbReference type="Proteomes" id="UP000245683">
    <property type="component" value="Unassembled WGS sequence"/>
</dbReference>
<sequence length="205" mass="20791">MTSVPWVVVLLGTGLLTALVLFTLLSIRGPERQAAPPPAPPMYLPTIAATTASPTPSDAPLVAVDTTASPTPSSSESPSPKASSPRPSTSAAGAAAPRTGTVAARYQVTRSERDFFDARLTVTNGSARSQDWRVELLFTGNVKSIQASSASGVSVSNQGGGVFVLRSTSPLASGGTATVQMRFSRTGTGDQPGQCTVNGAACSIG</sequence>
<reference evidence="5" key="1">
    <citation type="submission" date="2018-05" db="EMBL/GenBank/DDBJ databases">
        <title>Micromonospora globispora sp. nov. and Micromonospora rugosa sp. nov., isolated from marine sediment.</title>
        <authorList>
            <person name="Carro L."/>
            <person name="Aysel V."/>
            <person name="Cetin D."/>
            <person name="Igual J.M."/>
            <person name="Klenk H.-P."/>
            <person name="Trujillo M.E."/>
            <person name="Sahin N."/>
        </authorList>
    </citation>
    <scope>NUCLEOTIDE SEQUENCE [LARGE SCALE GENOMIC DNA]</scope>
    <source>
        <strain evidence="5">S2904</strain>
    </source>
</reference>
<dbReference type="PROSITE" id="PS51173">
    <property type="entry name" value="CBM2"/>
    <property type="match status" value="1"/>
</dbReference>
<dbReference type="InterPro" id="IPR001919">
    <property type="entry name" value="CBD2"/>
</dbReference>
<accession>A0A317KH52</accession>
<protein>
    <recommendedName>
        <fullName evidence="3">CBM2 domain-containing protein</fullName>
    </recommendedName>
</protein>
<feature type="compositionally biased region" description="Low complexity" evidence="1">
    <location>
        <begin position="45"/>
        <end position="100"/>
    </location>
</feature>
<dbReference type="SMART" id="SM00637">
    <property type="entry name" value="CBD_II"/>
    <property type="match status" value="1"/>
</dbReference>
<dbReference type="SUPFAM" id="SSF49384">
    <property type="entry name" value="Carbohydrate-binding domain"/>
    <property type="match status" value="1"/>
</dbReference>
<dbReference type="AlphaFoldDB" id="A0A317KH52"/>
<keyword evidence="2" id="KW-0812">Transmembrane</keyword>
<evidence type="ECO:0000259" key="3">
    <source>
        <dbReference type="PROSITE" id="PS51173"/>
    </source>
</evidence>
<feature type="transmembrane region" description="Helical" evidence="2">
    <location>
        <begin position="6"/>
        <end position="27"/>
    </location>
</feature>
<dbReference type="InterPro" id="IPR008965">
    <property type="entry name" value="CBM2/CBM3_carb-bd_dom_sf"/>
</dbReference>
<dbReference type="InterPro" id="IPR012291">
    <property type="entry name" value="CBM2_carb-bd_dom_sf"/>
</dbReference>
<dbReference type="GO" id="GO:0004553">
    <property type="term" value="F:hydrolase activity, hydrolyzing O-glycosyl compounds"/>
    <property type="evidence" value="ECO:0007669"/>
    <property type="project" value="InterPro"/>
</dbReference>
<evidence type="ECO:0000313" key="4">
    <source>
        <dbReference type="EMBL" id="PWU52916.1"/>
    </source>
</evidence>
<dbReference type="GO" id="GO:0030247">
    <property type="term" value="F:polysaccharide binding"/>
    <property type="evidence" value="ECO:0007669"/>
    <property type="project" value="UniProtKB-UniRule"/>
</dbReference>
<proteinExistence type="predicted"/>
<dbReference type="EMBL" id="QGSV01000055">
    <property type="protein sequence ID" value="PWU52916.1"/>
    <property type="molecule type" value="Genomic_DNA"/>
</dbReference>
<dbReference type="Gene3D" id="2.60.40.290">
    <property type="match status" value="1"/>
</dbReference>
<dbReference type="Pfam" id="PF00553">
    <property type="entry name" value="CBM_2"/>
    <property type="match status" value="1"/>
</dbReference>
<gene>
    <name evidence="4" type="ORF">DLJ46_02040</name>
</gene>